<proteinExistence type="evidence at transcript level"/>
<organism evidence="1">
    <name type="scientific">Psorophora albipes</name>
    <dbReference type="NCBI Taxonomy" id="869069"/>
    <lineage>
        <taxon>Eukaryota</taxon>
        <taxon>Metazoa</taxon>
        <taxon>Ecdysozoa</taxon>
        <taxon>Arthropoda</taxon>
        <taxon>Hexapoda</taxon>
        <taxon>Insecta</taxon>
        <taxon>Pterygota</taxon>
        <taxon>Neoptera</taxon>
        <taxon>Endopterygota</taxon>
        <taxon>Diptera</taxon>
        <taxon>Nematocera</taxon>
        <taxon>Culicoidea</taxon>
        <taxon>Culicidae</taxon>
        <taxon>Culicinae</taxon>
        <taxon>Aedini</taxon>
        <taxon>Psorophora</taxon>
    </lineage>
</organism>
<accession>T1DG33</accession>
<protein>
    <submittedName>
        <fullName evidence="1">Putative secreted protein</fullName>
    </submittedName>
</protein>
<sequence>MVIFVACFHTLYYALCFTFFFSHEINQSTTQNNACYVSVLKLKPKVGLNKNRQTKTKKKTFLVGSLSST</sequence>
<evidence type="ECO:0000313" key="1">
    <source>
        <dbReference type="EMBL" id="JAA94525.1"/>
    </source>
</evidence>
<dbReference type="AlphaFoldDB" id="T1DG33"/>
<name>T1DG33_9DIPT</name>
<dbReference type="EMBL" id="GALA01000327">
    <property type="protein sequence ID" value="JAA94525.1"/>
    <property type="molecule type" value="mRNA"/>
</dbReference>
<reference evidence="1" key="1">
    <citation type="journal article" date="2013" name="BMC Genomics">
        <title>A deep insight into the sialotranscriptome of the mosquito, Psorophora albipes.</title>
        <authorList>
            <person name="Chagas A.C."/>
            <person name="Calvo E."/>
            <person name="Rios-Velasquez C.M."/>
            <person name="Pessoa F.A."/>
            <person name="Medeiros J.F."/>
            <person name="Ribeiro J.M."/>
        </authorList>
    </citation>
    <scope>NUCLEOTIDE SEQUENCE</scope>
</reference>